<dbReference type="GO" id="GO:0016020">
    <property type="term" value="C:membrane"/>
    <property type="evidence" value="ECO:0007669"/>
    <property type="project" value="UniProtKB-SubCell"/>
</dbReference>
<evidence type="ECO:0000256" key="7">
    <source>
        <dbReference type="ARBA" id="ARBA00022741"/>
    </source>
</evidence>
<keyword evidence="14" id="KW-0325">Glycoprotein</keyword>
<dbReference type="AlphaFoldDB" id="A0A1S3ECC1"/>
<dbReference type="FunFam" id="3.30.200.20:FF:000059">
    <property type="entry name" value="S-receptor-like serine/threonine-protein kinase"/>
    <property type="match status" value="1"/>
</dbReference>
<dbReference type="InterPro" id="IPR001245">
    <property type="entry name" value="Ser-Thr/Tyr_kinase_cat_dom"/>
</dbReference>
<dbReference type="SUPFAM" id="SSF51110">
    <property type="entry name" value="alpha-D-mannose-specific plant lectins"/>
    <property type="match status" value="1"/>
</dbReference>
<reference evidence="23" key="1">
    <citation type="journal article" date="2013" name="Nat. Biotechnol.">
        <title>Draft genome sequence of chickpea (Cicer arietinum) provides a resource for trait improvement.</title>
        <authorList>
            <person name="Varshney R.K."/>
            <person name="Song C."/>
            <person name="Saxena R.K."/>
            <person name="Azam S."/>
            <person name="Yu S."/>
            <person name="Sharpe A.G."/>
            <person name="Cannon S."/>
            <person name="Baek J."/>
            <person name="Rosen B.D."/>
            <person name="Tar'an B."/>
            <person name="Millan T."/>
            <person name="Zhang X."/>
            <person name="Ramsay L.D."/>
            <person name="Iwata A."/>
            <person name="Wang Y."/>
            <person name="Nelson W."/>
            <person name="Farmer A.D."/>
            <person name="Gaur P.M."/>
            <person name="Soderlund C."/>
            <person name="Penmetsa R.V."/>
            <person name="Xu C."/>
            <person name="Bharti A.K."/>
            <person name="He W."/>
            <person name="Winter P."/>
            <person name="Zhao S."/>
            <person name="Hane J.K."/>
            <person name="Carrasquilla-Garcia N."/>
            <person name="Condie J.A."/>
            <person name="Upadhyaya H.D."/>
            <person name="Luo M.C."/>
            <person name="Thudi M."/>
            <person name="Gowda C.L."/>
            <person name="Singh N.P."/>
            <person name="Lichtenzveig J."/>
            <person name="Gali K.K."/>
            <person name="Rubio J."/>
            <person name="Nadarajan N."/>
            <person name="Dolezel J."/>
            <person name="Bansal K.C."/>
            <person name="Xu X."/>
            <person name="Edwards D."/>
            <person name="Zhang G."/>
            <person name="Kahl G."/>
            <person name="Gil J."/>
            <person name="Singh K.B."/>
            <person name="Datta S.K."/>
            <person name="Jackson S.A."/>
            <person name="Wang J."/>
            <person name="Cook D.R."/>
        </authorList>
    </citation>
    <scope>NUCLEOTIDE SEQUENCE [LARGE SCALE GENOMIC DNA]</scope>
    <source>
        <strain evidence="23">cv. CDC Frontier</strain>
    </source>
</reference>
<comment type="similarity">
    <text evidence="17">Belongs to the protein kinase superfamily. Ser/Thr protein kinase family.</text>
</comment>
<accession>A0A1S3ECC1</accession>
<proteinExistence type="inferred from homology"/>
<evidence type="ECO:0000256" key="1">
    <source>
        <dbReference type="ARBA" id="ARBA00004479"/>
    </source>
</evidence>
<evidence type="ECO:0000256" key="17">
    <source>
        <dbReference type="PIRNR" id="PIRNR000641"/>
    </source>
</evidence>
<dbReference type="SMART" id="SM00108">
    <property type="entry name" value="B_lectin"/>
    <property type="match status" value="1"/>
</dbReference>
<dbReference type="FunFam" id="1.10.510.10:FF:000537">
    <property type="entry name" value="Putative receptor-like protein kinase"/>
    <property type="match status" value="1"/>
</dbReference>
<keyword evidence="11 19" id="KW-0472">Membrane</keyword>
<dbReference type="InterPro" id="IPR001480">
    <property type="entry name" value="Bulb-type_lectin_dom"/>
</dbReference>
<keyword evidence="2 17" id="KW-0723">Serine/threonine-protein kinase</keyword>
<dbReference type="RefSeq" id="XP_012573497.1">
    <property type="nucleotide sequence ID" value="XM_012718043.2"/>
</dbReference>
<dbReference type="SUPFAM" id="SSF56112">
    <property type="entry name" value="Protein kinase-like (PK-like)"/>
    <property type="match status" value="1"/>
</dbReference>
<comment type="catalytic activity">
    <reaction evidence="15 17">
        <text>L-threonyl-[protein] + ATP = O-phospho-L-threonyl-[protein] + ADP + H(+)</text>
        <dbReference type="Rhea" id="RHEA:46608"/>
        <dbReference type="Rhea" id="RHEA-COMP:11060"/>
        <dbReference type="Rhea" id="RHEA-COMP:11605"/>
        <dbReference type="ChEBI" id="CHEBI:15378"/>
        <dbReference type="ChEBI" id="CHEBI:30013"/>
        <dbReference type="ChEBI" id="CHEBI:30616"/>
        <dbReference type="ChEBI" id="CHEBI:61977"/>
        <dbReference type="ChEBI" id="CHEBI:456216"/>
        <dbReference type="EC" id="2.7.11.1"/>
    </reaction>
</comment>
<dbReference type="Proteomes" id="UP000087171">
    <property type="component" value="Chromosome Ca7"/>
</dbReference>
<dbReference type="PROSITE" id="PS50927">
    <property type="entry name" value="BULB_LECTIN"/>
    <property type="match status" value="1"/>
</dbReference>
<evidence type="ECO:0000256" key="10">
    <source>
        <dbReference type="ARBA" id="ARBA00022989"/>
    </source>
</evidence>
<keyword evidence="7 17" id="KW-0547">Nucleotide-binding</keyword>
<evidence type="ECO:0000256" key="5">
    <source>
        <dbReference type="ARBA" id="ARBA00022692"/>
    </source>
</evidence>
<keyword evidence="8 17" id="KW-0418">Kinase</keyword>
<dbReference type="Gene3D" id="2.90.10.30">
    <property type="match status" value="1"/>
</dbReference>
<sequence>MASTPILLLLFFFMLYTAEAKTEKNYSSIIGLGSSLSPKGENTSWPSSSGHFAFGFYPQGSGFAVGIWLVSPSENTTTVVWTANRDAPPFSTNSILNLTERGLLLQNGKGDSPNKLDSGSSSTELISWASMDDSGNFVLYDEDFYIIWQSFYHPTDTILGGQNLTIDDELVSSMSKSDHSSGRFYLSMQSGGIVAYPFYSFRAVEDAYWSTNTISYSKLSLNVLGFFCLNGAVARGAMQTGLPYSDCNLYDRDCSRVSRSSGPSNSLCFHDGNKPRKKSPNNTTSIYRATLDVDGNLRLYEHQFHFVGNNTTASSRVEMLWQALNDTCQVKGFCGLNRYCSSNMSGDAVCKCYPGFVPSKTKSSANMDCVQMHSKDDCESSEDPAMLYNITHLENMSWGDIPYSVMLRMKMETCEKACKEDCVCGGAIYTNGTCNKYRLPLIYGRFQNDTSTMSVALLKIPSSTTAIISPPTSNEINVHKSNVVFDNKRNLIMILAFTLGSVSLICLIFAVSIFFTYRRQVNRYAVLSESEKLGFTEECSLRSFSLDELAKATGGFSEEIGRGSFGAVYKGTIGDNNRSIAVKRLEERITDEGEREFQAEITAIARTHHRNLVKLIGFCIEGSKKLLVYEFVSKGSLANLLFEWEIRLPWKERMKLALDVARGLLYLHEECEVQIIHCNINPRNILMDEAWTAKISDFGFSRLLKRGHSRTKKGDDGTSRYLAPEWQKDDASVSVKADIYSFGVVLLEIICRRRSIEMNNISSADEILLSSWVYQCFAAGQLNKLITRDEKDVDWKILERMVKVGLWCVQDHQSLRPAIKNIILMLEGLKDIPVPPSPARLVE</sequence>
<evidence type="ECO:0000256" key="2">
    <source>
        <dbReference type="ARBA" id="ARBA00022527"/>
    </source>
</evidence>
<keyword evidence="5 19" id="KW-0812">Transmembrane</keyword>
<evidence type="ECO:0000313" key="24">
    <source>
        <dbReference type="RefSeq" id="XP_012573497.1"/>
    </source>
</evidence>
<gene>
    <name evidence="24" type="primary">LOC113783890</name>
</gene>
<evidence type="ECO:0000259" key="21">
    <source>
        <dbReference type="PROSITE" id="PS50011"/>
    </source>
</evidence>
<feature type="domain" description="Protein kinase" evidence="21">
    <location>
        <begin position="554"/>
        <end position="829"/>
    </location>
</feature>
<dbReference type="InterPro" id="IPR017441">
    <property type="entry name" value="Protein_kinase_ATP_BS"/>
</dbReference>
<protein>
    <recommendedName>
        <fullName evidence="17">Receptor-like serine/threonine-protein kinase</fullName>
        <ecNumber evidence="17">2.7.11.1</ecNumber>
    </recommendedName>
</protein>
<dbReference type="Pfam" id="PF07714">
    <property type="entry name" value="PK_Tyr_Ser-Thr"/>
    <property type="match status" value="1"/>
</dbReference>
<dbReference type="InterPro" id="IPR051343">
    <property type="entry name" value="G-type_lectin_kinases/EP1-like"/>
</dbReference>
<evidence type="ECO:0000256" key="15">
    <source>
        <dbReference type="ARBA" id="ARBA00047899"/>
    </source>
</evidence>
<evidence type="ECO:0000256" key="19">
    <source>
        <dbReference type="SAM" id="Phobius"/>
    </source>
</evidence>
<dbReference type="OrthoDB" id="1668230at2759"/>
<reference evidence="24" key="2">
    <citation type="submission" date="2025-08" db="UniProtKB">
        <authorList>
            <consortium name="RefSeq"/>
        </authorList>
    </citation>
    <scope>IDENTIFICATION</scope>
    <source>
        <tissue evidence="24">Etiolated seedlings</tissue>
    </source>
</reference>
<comment type="subcellular location">
    <subcellularLocation>
        <location evidence="1">Membrane</location>
        <topology evidence="1">Single-pass type I membrane protein</topology>
    </subcellularLocation>
</comment>
<dbReference type="InterPro" id="IPR000719">
    <property type="entry name" value="Prot_kinase_dom"/>
</dbReference>
<dbReference type="EC" id="2.7.11.1" evidence="17"/>
<dbReference type="PIRSF" id="PIRSF000641">
    <property type="entry name" value="SRK"/>
    <property type="match status" value="1"/>
</dbReference>
<dbReference type="InterPro" id="IPR036426">
    <property type="entry name" value="Bulb-type_lectin_dom_sf"/>
</dbReference>
<evidence type="ECO:0000256" key="6">
    <source>
        <dbReference type="ARBA" id="ARBA00022729"/>
    </source>
</evidence>
<dbReference type="STRING" id="3827.A0A1S3ECC1"/>
<evidence type="ECO:0000256" key="16">
    <source>
        <dbReference type="ARBA" id="ARBA00048679"/>
    </source>
</evidence>
<dbReference type="Gene3D" id="2.90.10.10">
    <property type="entry name" value="Bulb-type lectin domain"/>
    <property type="match status" value="1"/>
</dbReference>
<evidence type="ECO:0000256" key="18">
    <source>
        <dbReference type="PROSITE-ProRule" id="PRU10141"/>
    </source>
</evidence>
<dbReference type="GeneID" id="113783890"/>
<dbReference type="Gene3D" id="1.10.510.10">
    <property type="entry name" value="Transferase(Phosphotransferase) domain 1"/>
    <property type="match status" value="1"/>
</dbReference>
<dbReference type="GO" id="GO:0005524">
    <property type="term" value="F:ATP binding"/>
    <property type="evidence" value="ECO:0007669"/>
    <property type="project" value="UniProtKB-UniRule"/>
</dbReference>
<dbReference type="PANTHER" id="PTHR47976">
    <property type="entry name" value="G-TYPE LECTIN S-RECEPTOR-LIKE SERINE/THREONINE-PROTEIN KINASE SD2-5"/>
    <property type="match status" value="1"/>
</dbReference>
<keyword evidence="12" id="KW-1015">Disulfide bond</keyword>
<evidence type="ECO:0000256" key="14">
    <source>
        <dbReference type="ARBA" id="ARBA00023180"/>
    </source>
</evidence>
<evidence type="ECO:0000256" key="13">
    <source>
        <dbReference type="ARBA" id="ARBA00023170"/>
    </source>
</evidence>
<dbReference type="PaxDb" id="3827-XP_004508499.1"/>
<evidence type="ECO:0000256" key="3">
    <source>
        <dbReference type="ARBA" id="ARBA00022536"/>
    </source>
</evidence>
<dbReference type="Pfam" id="PF01453">
    <property type="entry name" value="B_lectin"/>
    <property type="match status" value="1"/>
</dbReference>
<evidence type="ECO:0000256" key="12">
    <source>
        <dbReference type="ARBA" id="ARBA00023157"/>
    </source>
</evidence>
<evidence type="ECO:0000313" key="23">
    <source>
        <dbReference type="Proteomes" id="UP000087171"/>
    </source>
</evidence>
<feature type="signal peptide" evidence="20">
    <location>
        <begin position="1"/>
        <end position="20"/>
    </location>
</feature>
<evidence type="ECO:0000256" key="11">
    <source>
        <dbReference type="ARBA" id="ARBA00023136"/>
    </source>
</evidence>
<organism evidence="23 24">
    <name type="scientific">Cicer arietinum</name>
    <name type="common">Chickpea</name>
    <name type="synonym">Garbanzo</name>
    <dbReference type="NCBI Taxonomy" id="3827"/>
    <lineage>
        <taxon>Eukaryota</taxon>
        <taxon>Viridiplantae</taxon>
        <taxon>Streptophyta</taxon>
        <taxon>Embryophyta</taxon>
        <taxon>Tracheophyta</taxon>
        <taxon>Spermatophyta</taxon>
        <taxon>Magnoliopsida</taxon>
        <taxon>eudicotyledons</taxon>
        <taxon>Gunneridae</taxon>
        <taxon>Pentapetalae</taxon>
        <taxon>rosids</taxon>
        <taxon>fabids</taxon>
        <taxon>Fabales</taxon>
        <taxon>Fabaceae</taxon>
        <taxon>Papilionoideae</taxon>
        <taxon>50 kb inversion clade</taxon>
        <taxon>NPAAA clade</taxon>
        <taxon>Hologalegina</taxon>
        <taxon>IRL clade</taxon>
        <taxon>Cicereae</taxon>
        <taxon>Cicer</taxon>
    </lineage>
</organism>
<keyword evidence="23" id="KW-1185">Reference proteome</keyword>
<dbReference type="Gene3D" id="3.30.200.20">
    <property type="entry name" value="Phosphorylase Kinase, domain 1"/>
    <property type="match status" value="1"/>
</dbReference>
<evidence type="ECO:0000256" key="8">
    <source>
        <dbReference type="ARBA" id="ARBA00022777"/>
    </source>
</evidence>
<evidence type="ECO:0000259" key="22">
    <source>
        <dbReference type="PROSITE" id="PS50927"/>
    </source>
</evidence>
<dbReference type="PROSITE" id="PS50011">
    <property type="entry name" value="PROTEIN_KINASE_DOM"/>
    <property type="match status" value="1"/>
</dbReference>
<comment type="catalytic activity">
    <reaction evidence="16 17">
        <text>L-seryl-[protein] + ATP = O-phospho-L-seryl-[protein] + ADP + H(+)</text>
        <dbReference type="Rhea" id="RHEA:17989"/>
        <dbReference type="Rhea" id="RHEA-COMP:9863"/>
        <dbReference type="Rhea" id="RHEA-COMP:11604"/>
        <dbReference type="ChEBI" id="CHEBI:15378"/>
        <dbReference type="ChEBI" id="CHEBI:29999"/>
        <dbReference type="ChEBI" id="CHEBI:30616"/>
        <dbReference type="ChEBI" id="CHEBI:83421"/>
        <dbReference type="ChEBI" id="CHEBI:456216"/>
        <dbReference type="EC" id="2.7.11.1"/>
    </reaction>
</comment>
<dbReference type="PROSITE" id="PS00107">
    <property type="entry name" value="PROTEIN_KINASE_ATP"/>
    <property type="match status" value="1"/>
</dbReference>
<feature type="chain" id="PRO_5010215444" description="Receptor-like serine/threonine-protein kinase" evidence="20">
    <location>
        <begin position="21"/>
        <end position="843"/>
    </location>
</feature>
<evidence type="ECO:0000256" key="4">
    <source>
        <dbReference type="ARBA" id="ARBA00022679"/>
    </source>
</evidence>
<dbReference type="eggNOG" id="ENOG502QRX7">
    <property type="taxonomic scope" value="Eukaryota"/>
</dbReference>
<dbReference type="GO" id="GO:0004674">
    <property type="term" value="F:protein serine/threonine kinase activity"/>
    <property type="evidence" value="ECO:0007669"/>
    <property type="project" value="UniProtKB-KW"/>
</dbReference>
<keyword evidence="13" id="KW-0675">Receptor</keyword>
<feature type="transmembrane region" description="Helical" evidence="19">
    <location>
        <begin position="491"/>
        <end position="515"/>
    </location>
</feature>
<dbReference type="KEGG" id="cam:113783890"/>
<keyword evidence="3" id="KW-0245">EGF-like domain</keyword>
<dbReference type="PANTHER" id="PTHR47976:SF49">
    <property type="entry name" value="RECEPTOR-LIKE SERINE_THREONINE-PROTEIN KINASE"/>
    <property type="match status" value="1"/>
</dbReference>
<keyword evidence="10 19" id="KW-1133">Transmembrane helix</keyword>
<keyword evidence="9 17" id="KW-0067">ATP-binding</keyword>
<feature type="domain" description="Bulb-type lectin" evidence="22">
    <location>
        <begin position="27"/>
        <end position="152"/>
    </location>
</feature>
<evidence type="ECO:0000256" key="20">
    <source>
        <dbReference type="SAM" id="SignalP"/>
    </source>
</evidence>
<dbReference type="InterPro" id="IPR011009">
    <property type="entry name" value="Kinase-like_dom_sf"/>
</dbReference>
<name>A0A1S3ECC1_CICAR</name>
<evidence type="ECO:0000256" key="9">
    <source>
        <dbReference type="ARBA" id="ARBA00022840"/>
    </source>
</evidence>
<feature type="binding site" evidence="18">
    <location>
        <position position="583"/>
    </location>
    <ligand>
        <name>ATP</name>
        <dbReference type="ChEBI" id="CHEBI:30616"/>
    </ligand>
</feature>
<dbReference type="InterPro" id="IPR024171">
    <property type="entry name" value="SRK-like_kinase"/>
</dbReference>
<keyword evidence="4 17" id="KW-0808">Transferase</keyword>
<dbReference type="GO" id="GO:0106310">
    <property type="term" value="F:protein serine kinase activity"/>
    <property type="evidence" value="ECO:0007669"/>
    <property type="project" value="RHEA"/>
</dbReference>
<keyword evidence="6 20" id="KW-0732">Signal</keyword>